<dbReference type="EMBL" id="JMIH01000014">
    <property type="protein sequence ID" value="KEO74526.1"/>
    <property type="molecule type" value="Genomic_DNA"/>
</dbReference>
<accession>A0A074KX17</accession>
<organism evidence="1 2">
    <name type="scientific">Anditalea andensis</name>
    <dbReference type="NCBI Taxonomy" id="1048983"/>
    <lineage>
        <taxon>Bacteria</taxon>
        <taxon>Pseudomonadati</taxon>
        <taxon>Bacteroidota</taxon>
        <taxon>Cytophagia</taxon>
        <taxon>Cytophagales</taxon>
        <taxon>Cytophagaceae</taxon>
        <taxon>Anditalea</taxon>
    </lineage>
</organism>
<protein>
    <recommendedName>
        <fullName evidence="3">Branched-chain amino acid aminotransferase</fullName>
    </recommendedName>
</protein>
<dbReference type="Proteomes" id="UP000027821">
    <property type="component" value="Unassembled WGS sequence"/>
</dbReference>
<sequence length="165" mass="18073">MKKGIYILIGTALWLSSCTGGSKNTDAVISETASTTGHYGEFVSVDRAVTVSEMFTTLQQTGSFDGKVKGEISEVCKSKGCWMTLELPDGNKMRVTFKDYSFFVPTQSSGYMAVIEGKAARTITDVETLRHFAEDEGLPSAEIQKINSPKEEYTFEAEGVLIQEI</sequence>
<dbReference type="PROSITE" id="PS51257">
    <property type="entry name" value="PROKAR_LIPOPROTEIN"/>
    <property type="match status" value="1"/>
</dbReference>
<dbReference type="AlphaFoldDB" id="A0A074KX17"/>
<dbReference type="STRING" id="1048983.EL17_02300"/>
<evidence type="ECO:0000313" key="1">
    <source>
        <dbReference type="EMBL" id="KEO74526.1"/>
    </source>
</evidence>
<keyword evidence="2" id="KW-1185">Reference proteome</keyword>
<dbReference type="RefSeq" id="WP_035070287.1">
    <property type="nucleotide sequence ID" value="NZ_JMIH01000014.1"/>
</dbReference>
<dbReference type="InterPro" id="IPR032577">
    <property type="entry name" value="DUF4920"/>
</dbReference>
<evidence type="ECO:0008006" key="3">
    <source>
        <dbReference type="Google" id="ProtNLM"/>
    </source>
</evidence>
<name>A0A074KX17_9BACT</name>
<reference evidence="1 2" key="1">
    <citation type="submission" date="2014-04" db="EMBL/GenBank/DDBJ databases">
        <title>Characterization and application of a salt tolerant electro-active bacterium.</title>
        <authorList>
            <person name="Yang L."/>
            <person name="Wei S."/>
            <person name="Tay Q.X.M."/>
        </authorList>
    </citation>
    <scope>NUCLEOTIDE SEQUENCE [LARGE SCALE GENOMIC DNA]</scope>
    <source>
        <strain evidence="1 2">LY1</strain>
    </source>
</reference>
<dbReference type="Pfam" id="PF16267">
    <property type="entry name" value="DUF4920"/>
    <property type="match status" value="1"/>
</dbReference>
<dbReference type="OrthoDB" id="129527at2"/>
<comment type="caution">
    <text evidence="1">The sequence shown here is derived from an EMBL/GenBank/DDBJ whole genome shotgun (WGS) entry which is preliminary data.</text>
</comment>
<evidence type="ECO:0000313" key="2">
    <source>
        <dbReference type="Proteomes" id="UP000027821"/>
    </source>
</evidence>
<gene>
    <name evidence="1" type="ORF">EL17_02300</name>
</gene>
<proteinExistence type="predicted"/>
<dbReference type="eggNOG" id="ENOG5031D3D">
    <property type="taxonomic scope" value="Bacteria"/>
</dbReference>